<protein>
    <recommendedName>
        <fullName evidence="4">Small ribosomal subunit protein bS16c</fullName>
    </recommendedName>
</protein>
<comment type="similarity">
    <text evidence="1 4">Belongs to the bacterial ribosomal protein bS16 family.</text>
</comment>
<reference evidence="5" key="1">
    <citation type="journal article" date="2014" name="Genome Biol. Evol.">
        <title>Serial gene losses and foreign DNA underlie size and sequence variation in the plastid genomes of diatoms.</title>
        <authorList>
            <person name="Ruck E.C."/>
            <person name="Nakov T."/>
            <person name="Jansen R.K."/>
            <person name="Theriot E.C."/>
            <person name="Alverson A.J."/>
        </authorList>
    </citation>
    <scope>NUCLEOTIDE SEQUENCE</scope>
    <source>
        <strain evidence="5">Utex FD354</strain>
    </source>
</reference>
<dbReference type="PROSITE" id="PS00732">
    <property type="entry name" value="RIBOSOMAL_S16"/>
    <property type="match status" value="1"/>
</dbReference>
<keyword evidence="2 4" id="KW-0689">Ribosomal protein</keyword>
<evidence type="ECO:0000313" key="5">
    <source>
        <dbReference type="EMBL" id="AHI51210.1"/>
    </source>
</evidence>
<dbReference type="GO" id="GO:0032543">
    <property type="term" value="P:mitochondrial translation"/>
    <property type="evidence" value="ECO:0007669"/>
    <property type="project" value="TreeGrafter"/>
</dbReference>
<keyword evidence="5" id="KW-0934">Plastid</keyword>
<accession>A0A023JEH5</accession>
<dbReference type="NCBIfam" id="TIGR00002">
    <property type="entry name" value="S16"/>
    <property type="match status" value="1"/>
</dbReference>
<dbReference type="GO" id="GO:0009507">
    <property type="term" value="C:chloroplast"/>
    <property type="evidence" value="ECO:0007669"/>
    <property type="project" value="UniProtKB-SubCell"/>
</dbReference>
<keyword evidence="3 4" id="KW-0687">Ribonucleoprotein</keyword>
<dbReference type="SUPFAM" id="SSF54565">
    <property type="entry name" value="Ribosomal protein S16"/>
    <property type="match status" value="1"/>
</dbReference>
<dbReference type="InterPro" id="IPR000307">
    <property type="entry name" value="Ribosomal_bS16"/>
</dbReference>
<organism evidence="5">
    <name type="scientific">Eunotia naegelii</name>
    <dbReference type="NCBI Taxonomy" id="1458866"/>
    <lineage>
        <taxon>Eukaryota</taxon>
        <taxon>Sar</taxon>
        <taxon>Stramenopiles</taxon>
        <taxon>Ochrophyta</taxon>
        <taxon>Bacillariophyta</taxon>
        <taxon>Bacillariophyceae</taxon>
        <taxon>Eunotiophycidae</taxon>
        <taxon>Eunotiales</taxon>
        <taxon>Eunotiaceae</taxon>
        <taxon>Eunotia</taxon>
    </lineage>
</organism>
<evidence type="ECO:0000256" key="4">
    <source>
        <dbReference type="HAMAP-Rule" id="MF_00385"/>
    </source>
</evidence>
<dbReference type="InterPro" id="IPR023803">
    <property type="entry name" value="Ribosomal_bS16_dom_sf"/>
</dbReference>
<dbReference type="HAMAP" id="MF_00385">
    <property type="entry name" value="Ribosomal_bS16"/>
    <property type="match status" value="1"/>
</dbReference>
<dbReference type="EMBL" id="KF733443">
    <property type="protein sequence ID" value="AHI51258.1"/>
    <property type="molecule type" value="Genomic_DNA"/>
</dbReference>
<proteinExistence type="inferred from homology"/>
<dbReference type="Gene3D" id="3.30.1320.10">
    <property type="match status" value="1"/>
</dbReference>
<name>A0A023JEH5_9STRA</name>
<dbReference type="InterPro" id="IPR020592">
    <property type="entry name" value="Ribosomal_bS16_CS"/>
</dbReference>
<evidence type="ECO:0000256" key="3">
    <source>
        <dbReference type="ARBA" id="ARBA00023274"/>
    </source>
</evidence>
<keyword evidence="5" id="KW-0150">Chloroplast</keyword>
<evidence type="ECO:0000256" key="2">
    <source>
        <dbReference type="ARBA" id="ARBA00022980"/>
    </source>
</evidence>
<sequence>MLKLRLKRTGRKRYPSYRLVIMENTFRRDGKPIDEVGYYNPITKQYDFNIPKITKWLSYGVKPTETVLNLLKKANIITT</sequence>
<dbReference type="GO" id="GO:0005739">
    <property type="term" value="C:mitochondrion"/>
    <property type="evidence" value="ECO:0007669"/>
    <property type="project" value="GOC"/>
</dbReference>
<dbReference type="AlphaFoldDB" id="A0A023JEH5"/>
<dbReference type="PANTHER" id="PTHR12919:SF20">
    <property type="entry name" value="SMALL RIBOSOMAL SUBUNIT PROTEIN BS16M"/>
    <property type="match status" value="1"/>
</dbReference>
<dbReference type="EMBL" id="KF733443">
    <property type="protein sequence ID" value="AHI51210.1"/>
    <property type="molecule type" value="Genomic_DNA"/>
</dbReference>
<dbReference type="GO" id="GO:0003735">
    <property type="term" value="F:structural constituent of ribosome"/>
    <property type="evidence" value="ECO:0007669"/>
    <property type="project" value="InterPro"/>
</dbReference>
<dbReference type="Pfam" id="PF00886">
    <property type="entry name" value="Ribosomal_S16"/>
    <property type="match status" value="1"/>
</dbReference>
<evidence type="ECO:0000256" key="1">
    <source>
        <dbReference type="ARBA" id="ARBA00006668"/>
    </source>
</evidence>
<dbReference type="RefSeq" id="YP_009059263.1">
    <property type="nucleotide sequence ID" value="NC_024928.1"/>
</dbReference>
<dbReference type="GeneID" id="20465816"/>
<gene>
    <name evidence="4 5" type="primary">rps16</name>
</gene>
<comment type="subcellular location">
    <subcellularLocation>
        <location evidence="4">Plastid</location>
        <location evidence="4">Chloroplast</location>
    </subcellularLocation>
</comment>
<dbReference type="GeneID" id="20465759"/>
<dbReference type="PANTHER" id="PTHR12919">
    <property type="entry name" value="30S RIBOSOMAL PROTEIN S16"/>
    <property type="match status" value="1"/>
</dbReference>
<geneLocation type="chloroplast" evidence="5"/>
<dbReference type="GO" id="GO:0015935">
    <property type="term" value="C:small ribosomal subunit"/>
    <property type="evidence" value="ECO:0007669"/>
    <property type="project" value="TreeGrafter"/>
</dbReference>
<dbReference type="RefSeq" id="YP_009059311.1">
    <property type="nucleotide sequence ID" value="NC_024928.1"/>
</dbReference>